<dbReference type="Gene3D" id="1.25.40.10">
    <property type="entry name" value="Tetratricopeptide repeat domain"/>
    <property type="match status" value="1"/>
</dbReference>
<dbReference type="SUPFAM" id="SSF53448">
    <property type="entry name" value="Nucleotide-diphospho-sugar transferases"/>
    <property type="match status" value="1"/>
</dbReference>
<accession>A0A494WS51</accession>
<evidence type="ECO:0000256" key="1">
    <source>
        <dbReference type="PROSITE-ProRule" id="PRU00339"/>
    </source>
</evidence>
<evidence type="ECO:0000256" key="2">
    <source>
        <dbReference type="SAM" id="MobiDB-lite"/>
    </source>
</evidence>
<dbReference type="PANTHER" id="PTHR43630:SF2">
    <property type="entry name" value="GLYCOSYLTRANSFERASE"/>
    <property type="match status" value="1"/>
</dbReference>
<protein>
    <submittedName>
        <fullName evidence="4">Glycosyltransferase family 2 protein</fullName>
    </submittedName>
</protein>
<dbReference type="Proteomes" id="UP000271256">
    <property type="component" value="Unassembled WGS sequence"/>
</dbReference>
<dbReference type="InterPro" id="IPR029044">
    <property type="entry name" value="Nucleotide-diphossugar_trans"/>
</dbReference>
<dbReference type="AlphaFoldDB" id="A0A494WS51"/>
<dbReference type="SUPFAM" id="SSF48452">
    <property type="entry name" value="TPR-like"/>
    <property type="match status" value="1"/>
</dbReference>
<proteinExistence type="predicted"/>
<dbReference type="PANTHER" id="PTHR43630">
    <property type="entry name" value="POLY-BETA-1,6-N-ACETYL-D-GLUCOSAMINE SYNTHASE"/>
    <property type="match status" value="1"/>
</dbReference>
<organism evidence="4 5">
    <name type="scientific">Desulfofundulus salinus</name>
    <dbReference type="NCBI Taxonomy" id="2419843"/>
    <lineage>
        <taxon>Bacteria</taxon>
        <taxon>Bacillati</taxon>
        <taxon>Bacillota</taxon>
        <taxon>Clostridia</taxon>
        <taxon>Eubacteriales</taxon>
        <taxon>Peptococcaceae</taxon>
        <taxon>Desulfofundulus</taxon>
    </lineage>
</organism>
<dbReference type="OrthoDB" id="9815923at2"/>
<gene>
    <name evidence="4" type="ORF">D7024_00215</name>
</gene>
<dbReference type="EMBL" id="RBWE01000001">
    <property type="protein sequence ID" value="RKO65543.1"/>
    <property type="molecule type" value="Genomic_DNA"/>
</dbReference>
<evidence type="ECO:0000259" key="3">
    <source>
        <dbReference type="Pfam" id="PF00535"/>
    </source>
</evidence>
<dbReference type="InterPro" id="IPR019734">
    <property type="entry name" value="TPR_rpt"/>
</dbReference>
<evidence type="ECO:0000313" key="5">
    <source>
        <dbReference type="Proteomes" id="UP000271256"/>
    </source>
</evidence>
<dbReference type="GO" id="GO:0016740">
    <property type="term" value="F:transferase activity"/>
    <property type="evidence" value="ECO:0007669"/>
    <property type="project" value="UniProtKB-KW"/>
</dbReference>
<dbReference type="CDD" id="cd02511">
    <property type="entry name" value="Beta4Glucosyltransferase"/>
    <property type="match status" value="1"/>
</dbReference>
<evidence type="ECO:0000313" key="4">
    <source>
        <dbReference type="EMBL" id="RKO65543.1"/>
    </source>
</evidence>
<dbReference type="PROSITE" id="PS50005">
    <property type="entry name" value="TPR"/>
    <property type="match status" value="1"/>
</dbReference>
<feature type="domain" description="Glycosyltransferase 2-like" evidence="3">
    <location>
        <begin position="17"/>
        <end position="130"/>
    </location>
</feature>
<keyword evidence="1" id="KW-0802">TPR repeat</keyword>
<dbReference type="InterPro" id="IPR001173">
    <property type="entry name" value="Glyco_trans_2-like"/>
</dbReference>
<dbReference type="InterPro" id="IPR011990">
    <property type="entry name" value="TPR-like_helical_dom_sf"/>
</dbReference>
<feature type="region of interest" description="Disordered" evidence="2">
    <location>
        <begin position="519"/>
        <end position="548"/>
    </location>
</feature>
<feature type="repeat" description="TPR" evidence="1">
    <location>
        <begin position="321"/>
        <end position="354"/>
    </location>
</feature>
<reference evidence="4 5" key="1">
    <citation type="submission" date="2018-10" db="EMBL/GenBank/DDBJ databases">
        <authorList>
            <person name="Grouzdev D.S."/>
            <person name="Krutkina M.S."/>
            <person name="Tourova T.P."/>
            <person name="Nazina T.N."/>
        </authorList>
    </citation>
    <scope>NUCLEOTIDE SEQUENCE [LARGE SCALE GENOMIC DNA]</scope>
    <source>
        <strain evidence="4 5">435</strain>
    </source>
</reference>
<dbReference type="SMART" id="SM00028">
    <property type="entry name" value="TPR"/>
    <property type="match status" value="2"/>
</dbReference>
<keyword evidence="4" id="KW-0808">Transferase</keyword>
<dbReference type="Pfam" id="PF00535">
    <property type="entry name" value="Glycos_transf_2"/>
    <property type="match status" value="1"/>
</dbReference>
<comment type="caution">
    <text evidence="4">The sequence shown here is derived from an EMBL/GenBank/DDBJ whole genome shotgun (WGS) entry which is preliminary data.</text>
</comment>
<dbReference type="Gene3D" id="3.90.550.10">
    <property type="entry name" value="Spore Coat Polysaccharide Biosynthesis Protein SpsA, Chain A"/>
    <property type="match status" value="1"/>
</dbReference>
<keyword evidence="5" id="KW-1185">Reference proteome</keyword>
<sequence length="548" mass="61102">MRPGQEVIFMSSGLPVSLCMIARNEEHWIASCIQSVQHLVREIVVVDTGSTDRTKEVAAQSGARVFTFHWCDDFAAARNYSLSKATGDWILVLDADEILAPVKLEEFARLLDAPDVEGYFVKIRSYLGYGEGMAEDQVVRLFRNKPAYRFAGAIHEQVAGAIKKHNAGGGLAFSDLLIYHFGYLDRHLQLKNKHQRNICVIKKALDDKPDDPFLLYSLGIEHLQCGEIKKGIEQLEKALVFMRGNEGYFRDLLLTLCLGLFRTGQRDRLTFLLDGALSMLPADPDLHLLKGLLALYDGRCDTAIEELRFALIAGAQILPPYHIHALLGDSYNLLGQYGEAEDEYFHALLLAPHMLYPLTQILGLKQRGRGRLQWQSLSRFASPSRKKALYKELCKLGELPLAMVLALLILVEPSNSRNCRELIETCREYQFMMEQYLASRPGQEPLGNYLLTCASGMLLYAGAVQRNLECGLFSFVQGLLRLASSALELVVMGLCPSWSPALLNSLTFGERIDLDAKGAHRQSGPAETVHTKRIPVVPLAPGDHGSRS</sequence>
<name>A0A494WS51_9FIRM</name>